<dbReference type="SMART" id="SM01359">
    <property type="entry name" value="A2M_N_2"/>
    <property type="match status" value="1"/>
</dbReference>
<gene>
    <name evidence="6" type="ORF">MNOR_LOCUS17399</name>
</gene>
<dbReference type="Gene3D" id="2.60.40.1940">
    <property type="match status" value="1"/>
</dbReference>
<evidence type="ECO:0000313" key="6">
    <source>
        <dbReference type="EMBL" id="CAL4102803.1"/>
    </source>
</evidence>
<dbReference type="Gene3D" id="2.60.40.690">
    <property type="entry name" value="Alpha-macroglobulin, receptor-binding domain"/>
    <property type="match status" value="1"/>
</dbReference>
<dbReference type="Pfam" id="PF07677">
    <property type="entry name" value="A2M_recep"/>
    <property type="match status" value="1"/>
</dbReference>
<feature type="chain" id="PRO_5043774609" description="CD109 antigen" evidence="3">
    <location>
        <begin position="28"/>
        <end position="1803"/>
    </location>
</feature>
<dbReference type="InterPro" id="IPR036055">
    <property type="entry name" value="LDL_receptor-like_sf"/>
</dbReference>
<dbReference type="InterPro" id="IPR050473">
    <property type="entry name" value="A2M/Complement_sys"/>
</dbReference>
<dbReference type="SMART" id="SM00192">
    <property type="entry name" value="LDLa"/>
    <property type="match status" value="1"/>
</dbReference>
<dbReference type="InterPro" id="IPR002172">
    <property type="entry name" value="LDrepeatLR_classA_rpt"/>
</dbReference>
<dbReference type="InterPro" id="IPR008930">
    <property type="entry name" value="Terpenoid_cyclase/PrenylTrfase"/>
</dbReference>
<reference evidence="6 7" key="1">
    <citation type="submission" date="2024-05" db="EMBL/GenBank/DDBJ databases">
        <authorList>
            <person name="Wallberg A."/>
        </authorList>
    </citation>
    <scope>NUCLEOTIDE SEQUENCE [LARGE SCALE GENOMIC DNA]</scope>
</reference>
<dbReference type="SUPFAM" id="SSF48239">
    <property type="entry name" value="Terpenoid cyclases/Protein prenyltransferases"/>
    <property type="match status" value="1"/>
</dbReference>
<dbReference type="CDD" id="cd00112">
    <property type="entry name" value="LDLa"/>
    <property type="match status" value="1"/>
</dbReference>
<evidence type="ECO:0000256" key="3">
    <source>
        <dbReference type="SAM" id="SignalP"/>
    </source>
</evidence>
<dbReference type="InterPro" id="IPR036595">
    <property type="entry name" value="A-macroglobulin_rcpt-bd_sf"/>
</dbReference>
<dbReference type="InterPro" id="IPR009048">
    <property type="entry name" value="A-macroglobulin_rcpt-bd"/>
</dbReference>
<evidence type="ECO:0000256" key="1">
    <source>
        <dbReference type="ARBA" id="ARBA00023157"/>
    </source>
</evidence>
<sequence length="1803" mass="205097">MGTMIGGIAPHVLLFVLCCCYLSTVLGQDLGRSDNDPRGYAYGTDNRWRNVLDNYPRMRNRYNHPTHVILAPGIVRPASIYRVIVSILNLDHPVEVRASLQRDGLELTSEKKDIIKGYPEMLLLDVPQTVVDGDYRLRLEGNLPGTVGGTVFLNNTKLHFSTRFLTMLIQTNRPVYNGDQDVKFRIILLNTELKPYDDPVDVYVLDPDGYVMRRWPSRPTNVGVVSMSFRLPLLPKVGWWTIKALVGGQEELKRIKVEKWYSPRFEVKIFMPKYFLDTDEAITGSVQGEYGMDKGAYGNATLKLFVRNQELPTWAYVMEQNILELDGESEFEFPMSELAKRIPRLDGSEVRIEAEIHESFMSLNQTGFSHAKIINSSVNCRFIGSPPYVFKPGMPFQASVAVSYHDLQPLDLEKLGASKLIVIAEATSESGGRTTIMEKIIPQLNAQDNEQDFLAESEQYNKKLEDYQAYGDKWKPENFDYYYGADYESGSKFLTEEKLAQRKFQLFLDQQEFAEYREIGVYRFQIDEIPDKTVSIKLSATYQDDFGAHSATTANAIAYYSEKKKYIGIETSNKEVSVGEFGVFHVRSNFRMDSFHYLVMSKEMILYAGMEVVKDGASVKTLSLPISTEMAPAFKVVVYHVTQEREIITDVVTVPVDGISRHNVTLRINLDKDHNKRSVEFGTYATAGAFYGISGTRTFTWEVQGGNELSKSSVLAALHKFANNTRFIHKMTWRYREGKVPEKSAYYISGNYGPDANRTFEFNSLVIVTDAIVGTIPGYANNRCNATLGFSPCMTAGCYLTTQRCDGIKNCADGFDELECSDPLADKELNFRIHQFTHFGDMYDAEDGDWMWLDFNIGHKNHEQTTVEHGKVDDPYYITAFSVSKEYGFGLVPYAQEYSAMPPIYIAVEMPDACRRGEQVGIRVMVFNNLDIPHMILVVLHGSDDYKFLVVEEGGIIDRYKVRMESGDHQHLITVDAESAFEVLFPIVATVDQGIIEVTVSALTQVGSDEETVELEILPEGATIDRHTSVMLDLTNRAVVYEHMDIIVEESYIIPLQTRRRFVAGSPRGHVSVCGDVVGPTFPNGGPVDTVQMLRKELRGTEASVFNFGANLWTLHYLRLTNQLNLHDRADVFEQLNVELAAIMYRFREEEDEDEYSSGIERYNVWTGLGGYGGLNAGGGERPYELRWDLGTRTNTTYNRIKYSDEFFAPNLVEDNTRKDSDRLYPGNRWEQNLHSKDRLYGSDNRGGAFRNWDTAKPSVWLTAWTIRNLIHGQFQDWENILYIDSRVISKAVRWLIKWQTPTGAFMETPTYQEIPLDQKASAYSFSMRWRGARNITLTAQCLLALQETMGALQGEVRSQASNARISAMSYLERELDNIRDPYEVAIVAYVLSKANSGEKEKAFNNLDRLKTEQDGLVYWSRDPIKTNERVYENNQRNLLKPKMEQKWDSHAVEATSYALLVYLIRDGVDIIQERIVKWLNAMRMHDGGFISTVDTLVAMEALTEFSYRARNRDITGMKVNVEATGEEGRATNEIIIGANNVSHMNIVPITNVWGLVNINAHGTGQAILQLDVSWGIDWETMKKQPPVESFDLVITERYPRFGNRSVGNIEICARWVNTDEAPTSSATVIEIENPTGYVAYQLDLERSIYSAQVNKTFPSLKDVIGGNGDVHARKTVWFFDYIPGNESWCFKYKIRRWYPVANMTRIRMATIYEQHQPERFQMILVNHTLDFLDVCEACASYQCPYCPIYSHAGTHHQHALGTAALLLFLTVLYQKILVGSWSLGSGSNYMMMSSSRIDHRIH</sequence>
<dbReference type="Pfam" id="PF07678">
    <property type="entry name" value="TED_complement"/>
    <property type="match status" value="1"/>
</dbReference>
<evidence type="ECO:0000259" key="4">
    <source>
        <dbReference type="SMART" id="SM01359"/>
    </source>
</evidence>
<dbReference type="Pfam" id="PF01835">
    <property type="entry name" value="MG2"/>
    <property type="match status" value="1"/>
</dbReference>
<dbReference type="InterPro" id="IPR011626">
    <property type="entry name" value="Alpha-macroglobulin_TED"/>
</dbReference>
<feature type="domain" description="Alpha-2-macroglobulin" evidence="5">
    <location>
        <begin position="849"/>
        <end position="940"/>
    </location>
</feature>
<keyword evidence="3" id="KW-0732">Signal</keyword>
<dbReference type="SUPFAM" id="SSF57424">
    <property type="entry name" value="LDL receptor-like module"/>
    <property type="match status" value="1"/>
</dbReference>
<dbReference type="GO" id="GO:0004866">
    <property type="term" value="F:endopeptidase inhibitor activity"/>
    <property type="evidence" value="ECO:0007669"/>
    <property type="project" value="InterPro"/>
</dbReference>
<dbReference type="Pfam" id="PF17791">
    <property type="entry name" value="MG3"/>
    <property type="match status" value="1"/>
</dbReference>
<dbReference type="Gene3D" id="2.60.40.2950">
    <property type="match status" value="1"/>
</dbReference>
<evidence type="ECO:0000256" key="2">
    <source>
        <dbReference type="PROSITE-ProRule" id="PRU00124"/>
    </source>
</evidence>
<dbReference type="GO" id="GO:0005615">
    <property type="term" value="C:extracellular space"/>
    <property type="evidence" value="ECO:0007669"/>
    <property type="project" value="InterPro"/>
</dbReference>
<proteinExistence type="predicted"/>
<dbReference type="InterPro" id="IPR041555">
    <property type="entry name" value="MG3"/>
</dbReference>
<dbReference type="EMBL" id="CAXKWB010011946">
    <property type="protein sequence ID" value="CAL4102803.1"/>
    <property type="molecule type" value="Genomic_DNA"/>
</dbReference>
<dbReference type="Pfam" id="PF00207">
    <property type="entry name" value="A2M"/>
    <property type="match status" value="1"/>
</dbReference>
<dbReference type="InterPro" id="IPR001599">
    <property type="entry name" value="Macroglobln_a2"/>
</dbReference>
<comment type="caution">
    <text evidence="6">The sequence shown here is derived from an EMBL/GenBank/DDBJ whole genome shotgun (WGS) entry which is preliminary data.</text>
</comment>
<organism evidence="6 7">
    <name type="scientific">Meganyctiphanes norvegica</name>
    <name type="common">Northern krill</name>
    <name type="synonym">Thysanopoda norvegica</name>
    <dbReference type="NCBI Taxonomy" id="48144"/>
    <lineage>
        <taxon>Eukaryota</taxon>
        <taxon>Metazoa</taxon>
        <taxon>Ecdysozoa</taxon>
        <taxon>Arthropoda</taxon>
        <taxon>Crustacea</taxon>
        <taxon>Multicrustacea</taxon>
        <taxon>Malacostraca</taxon>
        <taxon>Eumalacostraca</taxon>
        <taxon>Eucarida</taxon>
        <taxon>Euphausiacea</taxon>
        <taxon>Euphausiidae</taxon>
        <taxon>Meganyctiphanes</taxon>
    </lineage>
</organism>
<keyword evidence="7" id="KW-1185">Reference proteome</keyword>
<dbReference type="InterPro" id="IPR011625">
    <property type="entry name" value="A2M_N_BRD"/>
</dbReference>
<dbReference type="PROSITE" id="PS50068">
    <property type="entry name" value="LDLRA_2"/>
    <property type="match status" value="1"/>
</dbReference>
<feature type="disulfide bond" evidence="2">
    <location>
        <begin position="805"/>
        <end position="820"/>
    </location>
</feature>
<dbReference type="Gene3D" id="2.60.40.1930">
    <property type="match status" value="2"/>
</dbReference>
<accession>A0AAV2QXU9</accession>
<dbReference type="InterPro" id="IPR002890">
    <property type="entry name" value="MG2"/>
</dbReference>
<dbReference type="Gene3D" id="1.50.10.20">
    <property type="match status" value="1"/>
</dbReference>
<dbReference type="Pfam" id="PF07703">
    <property type="entry name" value="A2M_BRD"/>
    <property type="match status" value="1"/>
</dbReference>
<dbReference type="PANTHER" id="PTHR11412:SF146">
    <property type="entry name" value="CD109 ANTIGEN"/>
    <property type="match status" value="1"/>
</dbReference>
<dbReference type="PANTHER" id="PTHR11412">
    <property type="entry name" value="MACROGLOBULIN / COMPLEMENT"/>
    <property type="match status" value="1"/>
</dbReference>
<dbReference type="Gene3D" id="2.60.40.10">
    <property type="entry name" value="Immunoglobulins"/>
    <property type="match status" value="1"/>
</dbReference>
<feature type="domain" description="Alpha-2-macroglobulin bait region" evidence="4">
    <location>
        <begin position="567"/>
        <end position="693"/>
    </location>
</feature>
<feature type="signal peptide" evidence="3">
    <location>
        <begin position="1"/>
        <end position="27"/>
    </location>
</feature>
<dbReference type="Proteomes" id="UP001497623">
    <property type="component" value="Unassembled WGS sequence"/>
</dbReference>
<evidence type="ECO:0008006" key="8">
    <source>
        <dbReference type="Google" id="ProtNLM"/>
    </source>
</evidence>
<protein>
    <recommendedName>
        <fullName evidence="8">CD109 antigen</fullName>
    </recommendedName>
</protein>
<dbReference type="SUPFAM" id="SSF49410">
    <property type="entry name" value="Alpha-macroglobulin receptor domain"/>
    <property type="match status" value="1"/>
</dbReference>
<keyword evidence="1 2" id="KW-1015">Disulfide bond</keyword>
<dbReference type="SMART" id="SM01360">
    <property type="entry name" value="A2M"/>
    <property type="match status" value="1"/>
</dbReference>
<evidence type="ECO:0000259" key="5">
    <source>
        <dbReference type="SMART" id="SM01360"/>
    </source>
</evidence>
<feature type="disulfide bond" evidence="2">
    <location>
        <begin position="793"/>
        <end position="811"/>
    </location>
</feature>
<name>A0AAV2QXU9_MEGNR</name>
<comment type="caution">
    <text evidence="2">Lacks conserved residue(s) required for the propagation of feature annotation.</text>
</comment>
<dbReference type="InterPro" id="IPR013783">
    <property type="entry name" value="Ig-like_fold"/>
</dbReference>
<evidence type="ECO:0000313" key="7">
    <source>
        <dbReference type="Proteomes" id="UP001497623"/>
    </source>
</evidence>